<feature type="region of interest" description="Disordered" evidence="1">
    <location>
        <begin position="24"/>
        <end position="51"/>
    </location>
</feature>
<dbReference type="Proteomes" id="UP001234178">
    <property type="component" value="Unassembled WGS sequence"/>
</dbReference>
<dbReference type="EMBL" id="JAOYFB010000002">
    <property type="protein sequence ID" value="KAK4005889.1"/>
    <property type="molecule type" value="Genomic_DNA"/>
</dbReference>
<evidence type="ECO:0000313" key="2">
    <source>
        <dbReference type="EMBL" id="KAK4005889.1"/>
    </source>
</evidence>
<gene>
    <name evidence="2" type="ORF">OUZ56_011013</name>
</gene>
<evidence type="ECO:0000313" key="3">
    <source>
        <dbReference type="Proteomes" id="UP001234178"/>
    </source>
</evidence>
<evidence type="ECO:0000256" key="1">
    <source>
        <dbReference type="SAM" id="MobiDB-lite"/>
    </source>
</evidence>
<reference evidence="2 3" key="1">
    <citation type="journal article" date="2023" name="Nucleic Acids Res.">
        <title>The hologenome of Daphnia magna reveals possible DNA methylation and microbiome-mediated evolution of the host genome.</title>
        <authorList>
            <person name="Chaturvedi A."/>
            <person name="Li X."/>
            <person name="Dhandapani V."/>
            <person name="Marshall H."/>
            <person name="Kissane S."/>
            <person name="Cuenca-Cambronero M."/>
            <person name="Asole G."/>
            <person name="Calvet F."/>
            <person name="Ruiz-Romero M."/>
            <person name="Marangio P."/>
            <person name="Guigo R."/>
            <person name="Rago D."/>
            <person name="Mirbahai L."/>
            <person name="Eastwood N."/>
            <person name="Colbourne J.K."/>
            <person name="Zhou J."/>
            <person name="Mallon E."/>
            <person name="Orsini L."/>
        </authorList>
    </citation>
    <scope>NUCLEOTIDE SEQUENCE [LARGE SCALE GENOMIC DNA]</scope>
    <source>
        <strain evidence="2">LRV0_1</strain>
    </source>
</reference>
<accession>A0ABQ9YZ71</accession>
<sequence length="64" mass="7089">MIPHRHLTAADRKYRTLSSLVNSSEGVTAKSDKFANSTTPREKEKKGSDIFHESSSSLVLIPCQ</sequence>
<protein>
    <submittedName>
        <fullName evidence="2">Uncharacterized protein</fullName>
    </submittedName>
</protein>
<keyword evidence="3" id="KW-1185">Reference proteome</keyword>
<proteinExistence type="predicted"/>
<feature type="compositionally biased region" description="Basic and acidic residues" evidence="1">
    <location>
        <begin position="40"/>
        <end position="51"/>
    </location>
</feature>
<name>A0ABQ9YZ71_9CRUS</name>
<comment type="caution">
    <text evidence="2">The sequence shown here is derived from an EMBL/GenBank/DDBJ whole genome shotgun (WGS) entry which is preliminary data.</text>
</comment>
<organism evidence="2 3">
    <name type="scientific">Daphnia magna</name>
    <dbReference type="NCBI Taxonomy" id="35525"/>
    <lineage>
        <taxon>Eukaryota</taxon>
        <taxon>Metazoa</taxon>
        <taxon>Ecdysozoa</taxon>
        <taxon>Arthropoda</taxon>
        <taxon>Crustacea</taxon>
        <taxon>Branchiopoda</taxon>
        <taxon>Diplostraca</taxon>
        <taxon>Cladocera</taxon>
        <taxon>Anomopoda</taxon>
        <taxon>Daphniidae</taxon>
        <taxon>Daphnia</taxon>
    </lineage>
</organism>